<evidence type="ECO:0000259" key="4">
    <source>
        <dbReference type="PROSITE" id="PS01124"/>
    </source>
</evidence>
<comment type="caution">
    <text evidence="5">The sequence shown here is derived from an EMBL/GenBank/DDBJ whole genome shotgun (WGS) entry which is preliminary data.</text>
</comment>
<dbReference type="InterPro" id="IPR009057">
    <property type="entry name" value="Homeodomain-like_sf"/>
</dbReference>
<dbReference type="EMBL" id="JBCEVZ010000048">
    <property type="protein sequence ID" value="MEL5995849.1"/>
    <property type="molecule type" value="Genomic_DNA"/>
</dbReference>
<dbReference type="SUPFAM" id="SSF46689">
    <property type="entry name" value="Homeodomain-like"/>
    <property type="match status" value="1"/>
</dbReference>
<feature type="domain" description="HTH araC/xylS-type" evidence="4">
    <location>
        <begin position="193"/>
        <end position="303"/>
    </location>
</feature>
<dbReference type="RefSeq" id="WP_342299941.1">
    <property type="nucleotide sequence ID" value="NZ_JBCEVZ010000048.1"/>
</dbReference>
<keyword evidence="1" id="KW-0805">Transcription regulation</keyword>
<dbReference type="Proteomes" id="UP001479606">
    <property type="component" value="Unassembled WGS sequence"/>
</dbReference>
<reference evidence="5 6" key="1">
    <citation type="journal article" date="2018" name="Arch. Microbiol.">
        <title>Hymenobacter segetis sp. nov., isolated from soil.</title>
        <authorList>
            <person name="Ten L.N."/>
            <person name="Lim S.J."/>
            <person name="Kim B.O."/>
            <person name="Kang I.K."/>
            <person name="Jung H.Y."/>
        </authorList>
    </citation>
    <scope>NUCLEOTIDE SEQUENCE [LARGE SCALE GENOMIC DNA]</scope>
    <source>
        <strain evidence="5 6">S7-3-11</strain>
    </source>
</reference>
<dbReference type="Pfam" id="PF12833">
    <property type="entry name" value="HTH_18"/>
    <property type="match status" value="1"/>
</dbReference>
<name>A0ABU9LYK2_9BACT</name>
<protein>
    <submittedName>
        <fullName evidence="5">Helix-turn-helix domain-containing protein</fullName>
    </submittedName>
</protein>
<keyword evidence="2" id="KW-0238">DNA-binding</keyword>
<proteinExistence type="predicted"/>
<dbReference type="InterPro" id="IPR018060">
    <property type="entry name" value="HTH_AraC"/>
</dbReference>
<dbReference type="SMART" id="SM00342">
    <property type="entry name" value="HTH_ARAC"/>
    <property type="match status" value="1"/>
</dbReference>
<dbReference type="PANTHER" id="PTHR43280:SF32">
    <property type="entry name" value="TRANSCRIPTIONAL REGULATORY PROTEIN"/>
    <property type="match status" value="1"/>
</dbReference>
<evidence type="ECO:0000256" key="3">
    <source>
        <dbReference type="ARBA" id="ARBA00023163"/>
    </source>
</evidence>
<keyword evidence="6" id="KW-1185">Reference proteome</keyword>
<sequence>MQNPETVDQFFQHQGNPQLNFAPQHVSVATTGRFNVYDRALFCNREMSYSRRDFFKISLMTGAGRINYASRGVLIDRPALVFSNPQVPFSWEPLSEAQGGYFCLFTEDFWSGSERASSLHESPLFRVGTDPVAFVDEAQFETFAQLYRKMLQEMESGYAYKQDLLRTYLNLLIHEALKMQPQTTYYQHPNAATRIVALFQELLEQQFPIDAPDHGMKLRTPGDFARHLSVHVNHLNKAVRELTGKTTGTHIAERIVGEAKALLLHTDWSTAEIAYGLGFEYPNYFNNLFKKHTGLTPSALRAQLGTDASRPTALARG</sequence>
<evidence type="ECO:0000313" key="5">
    <source>
        <dbReference type="EMBL" id="MEL5995849.1"/>
    </source>
</evidence>
<dbReference type="Gene3D" id="1.10.10.60">
    <property type="entry name" value="Homeodomain-like"/>
    <property type="match status" value="1"/>
</dbReference>
<gene>
    <name evidence="5" type="ORF">AAFH49_16660</name>
</gene>
<evidence type="ECO:0000256" key="2">
    <source>
        <dbReference type="ARBA" id="ARBA00023125"/>
    </source>
</evidence>
<organism evidence="5 6">
    <name type="scientific">Hymenobacter segetis</name>
    <dbReference type="NCBI Taxonomy" id="2025509"/>
    <lineage>
        <taxon>Bacteria</taxon>
        <taxon>Pseudomonadati</taxon>
        <taxon>Bacteroidota</taxon>
        <taxon>Cytophagia</taxon>
        <taxon>Cytophagales</taxon>
        <taxon>Hymenobacteraceae</taxon>
        <taxon>Hymenobacter</taxon>
    </lineage>
</organism>
<evidence type="ECO:0000313" key="6">
    <source>
        <dbReference type="Proteomes" id="UP001479606"/>
    </source>
</evidence>
<dbReference type="PANTHER" id="PTHR43280">
    <property type="entry name" value="ARAC-FAMILY TRANSCRIPTIONAL REGULATOR"/>
    <property type="match status" value="1"/>
</dbReference>
<dbReference type="PROSITE" id="PS01124">
    <property type="entry name" value="HTH_ARAC_FAMILY_2"/>
    <property type="match status" value="1"/>
</dbReference>
<accession>A0ABU9LYK2</accession>
<keyword evidence="3" id="KW-0804">Transcription</keyword>
<evidence type="ECO:0000256" key="1">
    <source>
        <dbReference type="ARBA" id="ARBA00023015"/>
    </source>
</evidence>